<reference evidence="2 3" key="1">
    <citation type="submission" date="2015-01" db="EMBL/GenBank/DDBJ databases">
        <title>Genome of allotetraploid Gossypium barbadense reveals genomic plasticity and fiber elongation in cotton evolution.</title>
        <authorList>
            <person name="Chen X."/>
            <person name="Liu X."/>
            <person name="Zhao B."/>
            <person name="Zheng H."/>
            <person name="Hu Y."/>
            <person name="Lu G."/>
            <person name="Yang C."/>
            <person name="Chen J."/>
            <person name="Shan C."/>
            <person name="Zhang L."/>
            <person name="Zhou Y."/>
            <person name="Wang L."/>
            <person name="Guo W."/>
            <person name="Bai Y."/>
            <person name="Ruan J."/>
            <person name="Shangguan X."/>
            <person name="Mao Y."/>
            <person name="Jiang J."/>
            <person name="Zhu Y."/>
            <person name="Lei J."/>
            <person name="Kang H."/>
            <person name="Chen S."/>
            <person name="He X."/>
            <person name="Wang R."/>
            <person name="Wang Y."/>
            <person name="Chen J."/>
            <person name="Wang L."/>
            <person name="Yu S."/>
            <person name="Wang B."/>
            <person name="Wei J."/>
            <person name="Song S."/>
            <person name="Lu X."/>
            <person name="Gao Z."/>
            <person name="Gu W."/>
            <person name="Deng X."/>
            <person name="Ma D."/>
            <person name="Wang S."/>
            <person name="Liang W."/>
            <person name="Fang L."/>
            <person name="Cai C."/>
            <person name="Zhu X."/>
            <person name="Zhou B."/>
            <person name="Zhang Y."/>
            <person name="Chen Z."/>
            <person name="Xu S."/>
            <person name="Zhu R."/>
            <person name="Wang S."/>
            <person name="Zhang T."/>
            <person name="Zhao G."/>
        </authorList>
    </citation>
    <scope>NUCLEOTIDE SEQUENCE [LARGE SCALE GENOMIC DNA]</scope>
    <source>
        <strain evidence="3">cv. Xinhai21</strain>
        <tissue evidence="2">Leaf</tissue>
    </source>
</reference>
<dbReference type="PANTHER" id="PTHR31286">
    <property type="entry name" value="GLYCINE-RICH CELL WALL STRUCTURAL PROTEIN 1.8-LIKE"/>
    <property type="match status" value="1"/>
</dbReference>
<evidence type="ECO:0000313" key="3">
    <source>
        <dbReference type="Proteomes" id="UP000239757"/>
    </source>
</evidence>
<name>A0A2P5WG12_GOSBA</name>
<dbReference type="OrthoDB" id="993434at2759"/>
<accession>A0A2P5WG12</accession>
<sequence>MEKETQATSGKWALKKVWRQEEDPSDVGDQGAQSGGGFHSFKTALANGNLNGEDKEDYENDDFVLNEGDIIMSTIDGMPDIRFSDRVHTLVLKSMFTSVIIKSLGRKIGLNSLCSKLYAIWKPTRTFQLMDLVNDYYVVKFEAKMDYKKEEYPMLVVVWVRLPNFPGAWFKRCLLEAVGNTIGQVVKVDDNIENGAKGRFARMADGCPKLNVQKEMEENDEEEMGWPKSLGVKLSTAVEFDRKAKSANYGSIDVQKGHEDLNGLRKIGQVLRRLMDLSPNLERTISENRVKLD</sequence>
<feature type="region of interest" description="Disordered" evidence="1">
    <location>
        <begin position="1"/>
        <end position="36"/>
    </location>
</feature>
<evidence type="ECO:0000256" key="1">
    <source>
        <dbReference type="SAM" id="MobiDB-lite"/>
    </source>
</evidence>
<dbReference type="Proteomes" id="UP000239757">
    <property type="component" value="Unassembled WGS sequence"/>
</dbReference>
<dbReference type="InterPro" id="IPR040256">
    <property type="entry name" value="At4g02000-like"/>
</dbReference>
<dbReference type="EMBL" id="KZ667751">
    <property type="protein sequence ID" value="PPR90018.1"/>
    <property type="molecule type" value="Genomic_DNA"/>
</dbReference>
<protein>
    <submittedName>
        <fullName evidence="2">Uncharacterized protein</fullName>
    </submittedName>
</protein>
<organism evidence="2 3">
    <name type="scientific">Gossypium barbadense</name>
    <name type="common">Sea Island cotton</name>
    <name type="synonym">Hibiscus barbadensis</name>
    <dbReference type="NCBI Taxonomy" id="3634"/>
    <lineage>
        <taxon>Eukaryota</taxon>
        <taxon>Viridiplantae</taxon>
        <taxon>Streptophyta</taxon>
        <taxon>Embryophyta</taxon>
        <taxon>Tracheophyta</taxon>
        <taxon>Spermatophyta</taxon>
        <taxon>Magnoliopsida</taxon>
        <taxon>eudicotyledons</taxon>
        <taxon>Gunneridae</taxon>
        <taxon>Pentapetalae</taxon>
        <taxon>rosids</taxon>
        <taxon>malvids</taxon>
        <taxon>Malvales</taxon>
        <taxon>Malvaceae</taxon>
        <taxon>Malvoideae</taxon>
        <taxon>Gossypium</taxon>
    </lineage>
</organism>
<dbReference type="AlphaFoldDB" id="A0A2P5WG12"/>
<gene>
    <name evidence="2" type="ORF">GOBAR_AA30666</name>
</gene>
<evidence type="ECO:0000313" key="2">
    <source>
        <dbReference type="EMBL" id="PPR90018.1"/>
    </source>
</evidence>
<dbReference type="PANTHER" id="PTHR31286:SF99">
    <property type="entry name" value="DUF4283 DOMAIN-CONTAINING PROTEIN"/>
    <property type="match status" value="1"/>
</dbReference>
<proteinExistence type="predicted"/>